<dbReference type="Gene3D" id="3.40.50.300">
    <property type="entry name" value="P-loop containing nucleotide triphosphate hydrolases"/>
    <property type="match status" value="1"/>
</dbReference>
<dbReference type="GO" id="GO:0005634">
    <property type="term" value="C:nucleus"/>
    <property type="evidence" value="ECO:0007669"/>
    <property type="project" value="TreeGrafter"/>
</dbReference>
<proteinExistence type="predicted"/>
<dbReference type="RefSeq" id="XP_018192473.1">
    <property type="nucleotide sequence ID" value="XM_018330122.1"/>
</dbReference>
<dbReference type="PANTHER" id="PTHR23389">
    <property type="entry name" value="CHROMOSOME TRANSMISSION FIDELITY FACTOR 18"/>
    <property type="match status" value="1"/>
</dbReference>
<dbReference type="EMBL" id="KV407454">
    <property type="protein sequence ID" value="KZF26918.1"/>
    <property type="molecule type" value="Genomic_DNA"/>
</dbReference>
<evidence type="ECO:0000313" key="3">
    <source>
        <dbReference type="EMBL" id="KZF26918.1"/>
    </source>
</evidence>
<feature type="region of interest" description="Disordered" evidence="1">
    <location>
        <begin position="607"/>
        <end position="668"/>
    </location>
</feature>
<dbReference type="STRING" id="1328760.A0A165K2Q3"/>
<dbReference type="Pfam" id="PF00004">
    <property type="entry name" value="AAA"/>
    <property type="match status" value="1"/>
</dbReference>
<dbReference type="SMART" id="SM00382">
    <property type="entry name" value="AAA"/>
    <property type="match status" value="1"/>
</dbReference>
<dbReference type="InterPro" id="IPR003593">
    <property type="entry name" value="AAA+_ATPase"/>
</dbReference>
<reference evidence="3 4" key="1">
    <citation type="journal article" date="2016" name="Fungal Biol.">
        <title>The genome of Xylona heveae provides a window into fungal endophytism.</title>
        <authorList>
            <person name="Gazis R."/>
            <person name="Kuo A."/>
            <person name="Riley R."/>
            <person name="LaButti K."/>
            <person name="Lipzen A."/>
            <person name="Lin J."/>
            <person name="Amirebrahimi M."/>
            <person name="Hesse C.N."/>
            <person name="Spatafora J.W."/>
            <person name="Henrissat B."/>
            <person name="Hainaut M."/>
            <person name="Grigoriev I.V."/>
            <person name="Hibbett D.S."/>
        </authorList>
    </citation>
    <scope>NUCLEOTIDE SEQUENCE [LARGE SCALE GENOMIC DNA]</scope>
    <source>
        <strain evidence="3 4">TC161</strain>
    </source>
</reference>
<feature type="domain" description="AAA+ ATPase" evidence="2">
    <location>
        <begin position="695"/>
        <end position="890"/>
    </location>
</feature>
<dbReference type="InterPro" id="IPR027417">
    <property type="entry name" value="P-loop_NTPase"/>
</dbReference>
<dbReference type="Proteomes" id="UP000076632">
    <property type="component" value="Unassembled WGS sequence"/>
</dbReference>
<dbReference type="GeneID" id="28895259"/>
<feature type="compositionally biased region" description="Acidic residues" evidence="1">
    <location>
        <begin position="650"/>
        <end position="665"/>
    </location>
</feature>
<feature type="region of interest" description="Disordered" evidence="1">
    <location>
        <begin position="233"/>
        <end position="261"/>
    </location>
</feature>
<dbReference type="SUPFAM" id="SSF52540">
    <property type="entry name" value="P-loop containing nucleoside triphosphate hydrolases"/>
    <property type="match status" value="1"/>
</dbReference>
<feature type="region of interest" description="Disordered" evidence="1">
    <location>
        <begin position="1"/>
        <end position="109"/>
    </location>
</feature>
<evidence type="ECO:0000313" key="4">
    <source>
        <dbReference type="Proteomes" id="UP000076632"/>
    </source>
</evidence>
<dbReference type="OrthoDB" id="9996895at2759"/>
<dbReference type="GO" id="GO:0003677">
    <property type="term" value="F:DNA binding"/>
    <property type="evidence" value="ECO:0007669"/>
    <property type="project" value="TreeGrafter"/>
</dbReference>
<sequence length="1313" mass="144772">MAVMVAHEGPKIAPEPPLHPFFSRPRSEILGETIANPNEPPINVRKLPHATQTNDNSRLTTLDPDPNASRSKRRKTEDLEEQSVQLASGPLGVDSTKSSEEQTKNPTCCSKLPVPANLQASSSQFIASVPASTTSMMSSASEKKCDEGSIEGPENVTSETFKSLPAVSQGDFDSPQLLALAASHSPHVVETASGATMNSPGQPQTSQPLEISCHKDVPATNSPPRKMLKLNSRGTFSSPVSGSTSANVVANQKARTKKGTRKAQNSHFLVIIKYGSDRDSRTATGKKIEYILCGSSVSPPPPPPPSLPLTLTSESLQIVTKQLESAKPTHPFFLQSGRQRTRAEEKPSQTISQEGTKTSLQTLSPTNIKAHRPESEGILPPLSSKKPASVTYVSGSGSFRAAKNRGLLEAAWPWKDVVHVRGLDEQRPFSHASVVATDMPLRSERKLKQSAVQVTESEDLLSNLSRDLDINSAERSLQETHDNLDDNLAILRLPRREIMTGLELQRAVDQQLETKFLLSQTEASASTDTEDALHAAQAQPRPAHPALRFIYQNIPTYLGPFDKAACETHSWVQKYAPGSAEHVLQSGKEALVLREWLLGMTVQSTVTPSRLPNEMSSSNSKRSSNGISKQQRSKKKRKRDDELQDFIVSTDEEGDQMDELTDPEDDFHWQRPSKSVIRTFERSVGSRAAGEPVKVRNAVIISGPHGCGKTAAVYAVAKELDFEVFEINSGSRRSGKDILDKVGEMTKNHLVNHPREASKSGPTAVMSEGTEESTTIHQGRMTSFFAPKGRESTQAKDKAPKAKGNPERHPEPQQSQRSQKQSLILLEEVDVLFEEDKQFWLTVLTLISQSKRPVILTCNDESVLPIDALSPHAILRFKPPPEHLALDYLLLLAAREGHLLQRNAVHALYRARNSDFRAAIAELDFWCQMAVGDRKGGLEWIPDLKPSHVRSSYSLSPSRVVSTNTYLSGMGWTGRDYVHENGEDSVMSKQELMKEAWDNWQADLLEWKQAVGCQHNDQNAAPSKDNASSAVENLASLKFLEDYAEYLSADDAFTGIGFGTGHESSVDATLPSLTDKVRSNYIEGSSLLQAGPITDFANFLPQIRYYVAATAEEVFLAQLQKNGFETRYFTAVDESSTIYLVSHLREIKDQQKLVHRSDLSKAFDPISEPPNANQSTAQSYALQACCFDGTFRLIIEEIAPFVRAIVSFDLRLEEQRLRLSSLLSQGGTDRKRLRTTRSSRSALEGGVRSLTRRDRWFTQELNPNLVLKTGSSIWRDACALAYRTFDPSLEGDNSDIGRSSRRDSDSTVTECSA</sequence>
<evidence type="ECO:0000259" key="2">
    <source>
        <dbReference type="SMART" id="SM00382"/>
    </source>
</evidence>
<dbReference type="InParanoid" id="A0A165K2Q3"/>
<accession>A0A165K2Q3</accession>
<organism evidence="3 4">
    <name type="scientific">Xylona heveae (strain CBS 132557 / TC161)</name>
    <dbReference type="NCBI Taxonomy" id="1328760"/>
    <lineage>
        <taxon>Eukaryota</taxon>
        <taxon>Fungi</taxon>
        <taxon>Dikarya</taxon>
        <taxon>Ascomycota</taxon>
        <taxon>Pezizomycotina</taxon>
        <taxon>Xylonomycetes</taxon>
        <taxon>Xylonales</taxon>
        <taxon>Xylonaceae</taxon>
        <taxon>Xylona</taxon>
    </lineage>
</organism>
<feature type="compositionally biased region" description="Polar residues" evidence="1">
    <location>
        <begin position="233"/>
        <end position="250"/>
    </location>
</feature>
<feature type="region of interest" description="Disordered" evidence="1">
    <location>
        <begin position="752"/>
        <end position="820"/>
    </location>
</feature>
<feature type="compositionally biased region" description="Basic and acidic residues" evidence="1">
    <location>
        <begin position="788"/>
        <end position="811"/>
    </location>
</feature>
<evidence type="ECO:0000256" key="1">
    <source>
        <dbReference type="SAM" id="MobiDB-lite"/>
    </source>
</evidence>
<name>A0A165K2Q3_XYLHT</name>
<dbReference type="PANTHER" id="PTHR23389:SF21">
    <property type="entry name" value="ATPASE FAMILY AAA DOMAIN-CONTAINING PROTEIN 5"/>
    <property type="match status" value="1"/>
</dbReference>
<dbReference type="GO" id="GO:0005524">
    <property type="term" value="F:ATP binding"/>
    <property type="evidence" value="ECO:0007669"/>
    <property type="project" value="InterPro"/>
</dbReference>
<feature type="region of interest" description="Disordered" evidence="1">
    <location>
        <begin position="137"/>
        <end position="156"/>
    </location>
</feature>
<dbReference type="GO" id="GO:0016887">
    <property type="term" value="F:ATP hydrolysis activity"/>
    <property type="evidence" value="ECO:0007669"/>
    <property type="project" value="InterPro"/>
</dbReference>
<protein>
    <recommendedName>
        <fullName evidence="2">AAA+ ATPase domain-containing protein</fullName>
    </recommendedName>
</protein>
<feature type="compositionally biased region" description="Low complexity" evidence="1">
    <location>
        <begin position="616"/>
        <end position="630"/>
    </location>
</feature>
<dbReference type="InterPro" id="IPR003959">
    <property type="entry name" value="ATPase_AAA_core"/>
</dbReference>
<feature type="compositionally biased region" description="Polar residues" evidence="1">
    <location>
        <begin position="772"/>
        <end position="781"/>
    </location>
</feature>
<keyword evidence="4" id="KW-1185">Reference proteome</keyword>
<feature type="compositionally biased region" description="Polar residues" evidence="1">
    <location>
        <begin position="50"/>
        <end position="60"/>
    </location>
</feature>
<gene>
    <name evidence="3" type="ORF">L228DRAFT_21658</name>
</gene>
<dbReference type="OMA" id="RNHLVQQ"/>
<feature type="region of interest" description="Disordered" evidence="1">
    <location>
        <begin position="1292"/>
        <end position="1313"/>
    </location>
</feature>